<reference evidence="8" key="1">
    <citation type="submission" date="2020-10" db="EMBL/GenBank/DDBJ databases">
        <title>ChiBAC.</title>
        <authorList>
            <person name="Zenner C."/>
            <person name="Hitch T.C.A."/>
            <person name="Clavel T."/>
        </authorList>
    </citation>
    <scope>NUCLEOTIDE SEQUENCE</scope>
    <source>
        <strain evidence="8">DSM 107454</strain>
    </source>
</reference>
<feature type="binding site" evidence="7">
    <location>
        <position position="101"/>
    </location>
    <ligand>
        <name>S-adenosyl-L-methionine</name>
        <dbReference type="ChEBI" id="CHEBI:59789"/>
    </ligand>
</feature>
<dbReference type="Gene3D" id="1.10.150.170">
    <property type="entry name" value="Putative methyltransferase TM0872, insert domain"/>
    <property type="match status" value="1"/>
</dbReference>
<dbReference type="SUPFAM" id="SSF81799">
    <property type="entry name" value="Putative methyltransferase TM0872, insert domain"/>
    <property type="match status" value="1"/>
</dbReference>
<dbReference type="GO" id="GO:0071424">
    <property type="term" value="F:rRNA (cytosine-N4-)-methyltransferase activity"/>
    <property type="evidence" value="ECO:0007669"/>
    <property type="project" value="UniProtKB-UniRule"/>
</dbReference>
<keyword evidence="6 7" id="KW-0949">S-adenosyl-L-methionine</keyword>
<dbReference type="InterPro" id="IPR002903">
    <property type="entry name" value="RsmH"/>
</dbReference>
<feature type="binding site" evidence="7">
    <location>
        <position position="53"/>
    </location>
    <ligand>
        <name>S-adenosyl-L-methionine</name>
        <dbReference type="ChEBI" id="CHEBI:59789"/>
    </ligand>
</feature>
<dbReference type="InterPro" id="IPR023397">
    <property type="entry name" value="SAM-dep_MeTrfase_MraW_recog"/>
</dbReference>
<organism evidence="8 9">
    <name type="scientific">Ructibacterium gallinarum</name>
    <dbReference type="NCBI Taxonomy" id="2779355"/>
    <lineage>
        <taxon>Bacteria</taxon>
        <taxon>Bacillati</taxon>
        <taxon>Bacillota</taxon>
        <taxon>Clostridia</taxon>
        <taxon>Eubacteriales</taxon>
        <taxon>Oscillospiraceae</taxon>
        <taxon>Ructibacterium</taxon>
    </lineage>
</organism>
<evidence type="ECO:0000256" key="4">
    <source>
        <dbReference type="ARBA" id="ARBA00022603"/>
    </source>
</evidence>
<dbReference type="EC" id="2.1.1.199" evidence="7"/>
<dbReference type="InterPro" id="IPR029063">
    <property type="entry name" value="SAM-dependent_MTases_sf"/>
</dbReference>
<keyword evidence="9" id="KW-1185">Reference proteome</keyword>
<proteinExistence type="inferred from homology"/>
<feature type="binding site" evidence="7">
    <location>
        <position position="108"/>
    </location>
    <ligand>
        <name>S-adenosyl-L-methionine</name>
        <dbReference type="ChEBI" id="CHEBI:59789"/>
    </ligand>
</feature>
<evidence type="ECO:0000256" key="5">
    <source>
        <dbReference type="ARBA" id="ARBA00022679"/>
    </source>
</evidence>
<comment type="function">
    <text evidence="7">Specifically methylates the N4 position of cytidine in position 1402 (C1402) of 16S rRNA.</text>
</comment>
<sequence length="314" mass="35078">MAFHHISVLLKESIDLLQIMPSGIYADGTLGGGGHSALICDQLSKDGMLIGIDRDQEALCAAQKRLQPFACRKLFFHRNFFSIRQILQEAGVEELNGAILDLGVSSPQLDEGERGFSYHQEAPLDMRMDQGAELNAYTVVNTYDEQRLADLIYRYGEERFSRKIAAAISREREKKPIETTTQLAEIIKQAFPPSARYGDKHPAKRTFQAIRIEVNGELDGLEKAIRDFVQVLRPGGRLAVITFHSLEDRIVKNTFADLAKGCVCPPDFPVCVCGRKPAGRLVNRKPITASAEELNKNFRAHSAKLRVIEKIEKG</sequence>
<dbReference type="PANTHER" id="PTHR11265:SF0">
    <property type="entry name" value="12S RRNA N4-METHYLCYTIDINE METHYLTRANSFERASE"/>
    <property type="match status" value="1"/>
</dbReference>
<keyword evidence="5 7" id="KW-0808">Transferase</keyword>
<comment type="caution">
    <text evidence="8">The sequence shown here is derived from an EMBL/GenBank/DDBJ whole genome shotgun (WGS) entry which is preliminary data.</text>
</comment>
<dbReference type="GO" id="GO:0070475">
    <property type="term" value="P:rRNA base methylation"/>
    <property type="evidence" value="ECO:0007669"/>
    <property type="project" value="UniProtKB-UniRule"/>
</dbReference>
<dbReference type="RefSeq" id="WP_226392505.1">
    <property type="nucleotide sequence ID" value="NZ_JADCKB010000009.1"/>
</dbReference>
<evidence type="ECO:0000313" key="9">
    <source>
        <dbReference type="Proteomes" id="UP000806542"/>
    </source>
</evidence>
<keyword evidence="2 7" id="KW-0963">Cytoplasm</keyword>
<keyword evidence="4 7" id="KW-0489">Methyltransferase</keyword>
<evidence type="ECO:0000256" key="1">
    <source>
        <dbReference type="ARBA" id="ARBA00010396"/>
    </source>
</evidence>
<dbReference type="Pfam" id="PF01795">
    <property type="entry name" value="Methyltransf_5"/>
    <property type="match status" value="1"/>
</dbReference>
<feature type="binding site" evidence="7">
    <location>
        <begin position="33"/>
        <end position="35"/>
    </location>
    <ligand>
        <name>S-adenosyl-L-methionine</name>
        <dbReference type="ChEBI" id="CHEBI:59789"/>
    </ligand>
</feature>
<dbReference type="FunFam" id="1.10.150.170:FF:000001">
    <property type="entry name" value="Ribosomal RNA small subunit methyltransferase H"/>
    <property type="match status" value="1"/>
</dbReference>
<dbReference type="EMBL" id="JADCKB010000009">
    <property type="protein sequence ID" value="MBE5039955.1"/>
    <property type="molecule type" value="Genomic_DNA"/>
</dbReference>
<dbReference type="HAMAP" id="MF_01007">
    <property type="entry name" value="16SrRNA_methyltr_H"/>
    <property type="match status" value="1"/>
</dbReference>
<dbReference type="AlphaFoldDB" id="A0A9D5R8G4"/>
<comment type="subcellular location">
    <subcellularLocation>
        <location evidence="7">Cytoplasm</location>
    </subcellularLocation>
</comment>
<comment type="catalytic activity">
    <reaction evidence="7">
        <text>cytidine(1402) in 16S rRNA + S-adenosyl-L-methionine = N(4)-methylcytidine(1402) in 16S rRNA + S-adenosyl-L-homocysteine + H(+)</text>
        <dbReference type="Rhea" id="RHEA:42928"/>
        <dbReference type="Rhea" id="RHEA-COMP:10286"/>
        <dbReference type="Rhea" id="RHEA-COMP:10287"/>
        <dbReference type="ChEBI" id="CHEBI:15378"/>
        <dbReference type="ChEBI" id="CHEBI:57856"/>
        <dbReference type="ChEBI" id="CHEBI:59789"/>
        <dbReference type="ChEBI" id="CHEBI:74506"/>
        <dbReference type="ChEBI" id="CHEBI:82748"/>
        <dbReference type="EC" id="2.1.1.199"/>
    </reaction>
</comment>
<evidence type="ECO:0000256" key="2">
    <source>
        <dbReference type="ARBA" id="ARBA00022490"/>
    </source>
</evidence>
<dbReference type="SUPFAM" id="SSF53335">
    <property type="entry name" value="S-adenosyl-L-methionine-dependent methyltransferases"/>
    <property type="match status" value="1"/>
</dbReference>
<keyword evidence="3 7" id="KW-0698">rRNA processing</keyword>
<dbReference type="Gene3D" id="3.40.50.150">
    <property type="entry name" value="Vaccinia Virus protein VP39"/>
    <property type="match status" value="1"/>
</dbReference>
<name>A0A9D5R8G4_9FIRM</name>
<accession>A0A9D5R8G4</accession>
<dbReference type="PIRSF" id="PIRSF004486">
    <property type="entry name" value="MraW"/>
    <property type="match status" value="1"/>
</dbReference>
<evidence type="ECO:0000256" key="7">
    <source>
        <dbReference type="HAMAP-Rule" id="MF_01007"/>
    </source>
</evidence>
<dbReference type="GO" id="GO:0005737">
    <property type="term" value="C:cytoplasm"/>
    <property type="evidence" value="ECO:0007669"/>
    <property type="project" value="UniProtKB-SubCell"/>
</dbReference>
<evidence type="ECO:0000256" key="3">
    <source>
        <dbReference type="ARBA" id="ARBA00022552"/>
    </source>
</evidence>
<dbReference type="PANTHER" id="PTHR11265">
    <property type="entry name" value="S-ADENOSYL-METHYLTRANSFERASE MRAW"/>
    <property type="match status" value="1"/>
</dbReference>
<comment type="similarity">
    <text evidence="1 7">Belongs to the methyltransferase superfamily. RsmH family.</text>
</comment>
<protein>
    <recommendedName>
        <fullName evidence="7">Ribosomal RNA small subunit methyltransferase H</fullName>
        <ecNumber evidence="7">2.1.1.199</ecNumber>
    </recommendedName>
    <alternativeName>
        <fullName evidence="7">16S rRNA m(4)C1402 methyltransferase</fullName>
    </alternativeName>
    <alternativeName>
        <fullName evidence="7">rRNA (cytosine-N(4)-)-methyltransferase RsmH</fullName>
    </alternativeName>
</protein>
<dbReference type="Proteomes" id="UP000806542">
    <property type="component" value="Unassembled WGS sequence"/>
</dbReference>
<feature type="binding site" evidence="7">
    <location>
        <position position="80"/>
    </location>
    <ligand>
        <name>S-adenosyl-L-methionine</name>
        <dbReference type="ChEBI" id="CHEBI:59789"/>
    </ligand>
</feature>
<evidence type="ECO:0000313" key="8">
    <source>
        <dbReference type="EMBL" id="MBE5039955.1"/>
    </source>
</evidence>
<gene>
    <name evidence="7 8" type="primary">rsmH</name>
    <name evidence="8" type="ORF">INF28_05695</name>
</gene>
<dbReference type="NCBIfam" id="TIGR00006">
    <property type="entry name" value="16S rRNA (cytosine(1402)-N(4))-methyltransferase RsmH"/>
    <property type="match status" value="1"/>
</dbReference>
<evidence type="ECO:0000256" key="6">
    <source>
        <dbReference type="ARBA" id="ARBA00022691"/>
    </source>
</evidence>